<comment type="caution">
    <text evidence="2">The sequence shown here is derived from an EMBL/GenBank/DDBJ whole genome shotgun (WGS) entry which is preliminary data.</text>
</comment>
<dbReference type="EMBL" id="VYQE01000001">
    <property type="protein sequence ID" value="KAA9010218.1"/>
    <property type="molecule type" value="Genomic_DNA"/>
</dbReference>
<keyword evidence="3" id="KW-1185">Reference proteome</keyword>
<dbReference type="RefSeq" id="WP_150443704.1">
    <property type="nucleotide sequence ID" value="NZ_VYQE01000001.1"/>
</dbReference>
<evidence type="ECO:0000313" key="3">
    <source>
        <dbReference type="Proteomes" id="UP000326554"/>
    </source>
</evidence>
<reference evidence="2 3" key="1">
    <citation type="submission" date="2019-09" db="EMBL/GenBank/DDBJ databases">
        <authorList>
            <person name="Park J.-S."/>
            <person name="Choi H.-J."/>
        </authorList>
    </citation>
    <scope>NUCLEOTIDE SEQUENCE [LARGE SCALE GENOMIC DNA]</scope>
    <source>
        <strain evidence="2 3">176SS1-4</strain>
    </source>
</reference>
<sequence>MTDRPRRAPNYTRAFLVTTGGILFMAFFTLAATWGFASVVLTALLLDLGLQAAGRRRAEAVTRRRG</sequence>
<keyword evidence="1" id="KW-0812">Transmembrane</keyword>
<accession>A0A5J5GRL9</accession>
<feature type="transmembrane region" description="Helical" evidence="1">
    <location>
        <begin position="20"/>
        <end position="46"/>
    </location>
</feature>
<gene>
    <name evidence="2" type="ORF">F3S47_02925</name>
</gene>
<proteinExistence type="predicted"/>
<dbReference type="Proteomes" id="UP000326554">
    <property type="component" value="Unassembled WGS sequence"/>
</dbReference>
<organism evidence="2 3">
    <name type="scientific">Histidinibacterium aquaticum</name>
    <dbReference type="NCBI Taxonomy" id="2613962"/>
    <lineage>
        <taxon>Bacteria</taxon>
        <taxon>Pseudomonadati</taxon>
        <taxon>Pseudomonadota</taxon>
        <taxon>Alphaproteobacteria</taxon>
        <taxon>Rhodobacterales</taxon>
        <taxon>Paracoccaceae</taxon>
        <taxon>Histidinibacterium</taxon>
    </lineage>
</organism>
<evidence type="ECO:0000313" key="2">
    <source>
        <dbReference type="EMBL" id="KAA9010218.1"/>
    </source>
</evidence>
<evidence type="ECO:0000256" key="1">
    <source>
        <dbReference type="SAM" id="Phobius"/>
    </source>
</evidence>
<dbReference type="AlphaFoldDB" id="A0A5J5GRL9"/>
<keyword evidence="1" id="KW-0472">Membrane</keyword>
<name>A0A5J5GRL9_9RHOB</name>
<protein>
    <submittedName>
        <fullName evidence="2">Uncharacterized protein</fullName>
    </submittedName>
</protein>
<keyword evidence="1" id="KW-1133">Transmembrane helix</keyword>